<dbReference type="CDD" id="cd04666">
    <property type="entry name" value="NUDIX_DIPP2_like_Nudt4"/>
    <property type="match status" value="1"/>
</dbReference>
<dbReference type="GO" id="GO:0046872">
    <property type="term" value="F:metal ion binding"/>
    <property type="evidence" value="ECO:0007669"/>
    <property type="project" value="UniProtKB-KW"/>
</dbReference>
<dbReference type="GO" id="GO:0005737">
    <property type="term" value="C:cytoplasm"/>
    <property type="evidence" value="ECO:0007669"/>
    <property type="project" value="TreeGrafter"/>
</dbReference>
<keyword evidence="3" id="KW-0378">Hydrolase</keyword>
<dbReference type="SUPFAM" id="SSF55811">
    <property type="entry name" value="Nudix"/>
    <property type="match status" value="1"/>
</dbReference>
<comment type="caution">
    <text evidence="6">The sequence shown here is derived from an EMBL/GenBank/DDBJ whole genome shotgun (WGS) entry which is preliminary data.</text>
</comment>
<dbReference type="PANTHER" id="PTHR12629">
    <property type="entry name" value="DIPHOSPHOINOSITOL POLYPHOSPHATE PHOSPHOHYDROLASE"/>
    <property type="match status" value="1"/>
</dbReference>
<evidence type="ECO:0000256" key="3">
    <source>
        <dbReference type="ARBA" id="ARBA00022801"/>
    </source>
</evidence>
<gene>
    <name evidence="6" type="ORF">AA309_19850</name>
</gene>
<protein>
    <submittedName>
        <fullName evidence="6">DNA mismatch repair protein MutT</fullName>
    </submittedName>
</protein>
<dbReference type="EMBL" id="LCYG01000054">
    <property type="protein sequence ID" value="KLK91506.1"/>
    <property type="molecule type" value="Genomic_DNA"/>
</dbReference>
<dbReference type="PANTHER" id="PTHR12629:SF0">
    <property type="entry name" value="DIPHOSPHOINOSITOL-POLYPHOSPHATE DIPHOSPHATASE"/>
    <property type="match status" value="1"/>
</dbReference>
<dbReference type="Gene3D" id="3.90.79.10">
    <property type="entry name" value="Nucleoside Triphosphate Pyrophosphohydrolase"/>
    <property type="match status" value="1"/>
</dbReference>
<dbReference type="AlphaFoldDB" id="A0A0H1R9G7"/>
<accession>A0A0H1R9G7</accession>
<sequence length="130" mass="14413">MTRFAAAARHSVRLPALSWVIPKGWPMKGRKPHASAAREALEEAGLVGEVGKVPIGTYRYGKRLKSGEVVPCQVEVFPLEVKSQRKRWPEKGQRSLRWFDPAAAAAAVEEPELKGILWKAKLLLTTKDTA</sequence>
<keyword evidence="2" id="KW-0479">Metal-binding</keyword>
<proteinExistence type="predicted"/>
<dbReference type="InterPro" id="IPR047198">
    <property type="entry name" value="DDP-like_NUDIX"/>
</dbReference>
<dbReference type="Proteomes" id="UP000035489">
    <property type="component" value="Unassembled WGS sequence"/>
</dbReference>
<organism evidence="6 7">
    <name type="scientific">Microvirga vignae</name>
    <dbReference type="NCBI Taxonomy" id="1225564"/>
    <lineage>
        <taxon>Bacteria</taxon>
        <taxon>Pseudomonadati</taxon>
        <taxon>Pseudomonadota</taxon>
        <taxon>Alphaproteobacteria</taxon>
        <taxon>Hyphomicrobiales</taxon>
        <taxon>Methylobacteriaceae</taxon>
        <taxon>Microvirga</taxon>
    </lineage>
</organism>
<keyword evidence="4" id="KW-0460">Magnesium</keyword>
<evidence type="ECO:0000256" key="1">
    <source>
        <dbReference type="ARBA" id="ARBA00001946"/>
    </source>
</evidence>
<evidence type="ECO:0000256" key="4">
    <source>
        <dbReference type="ARBA" id="ARBA00022842"/>
    </source>
</evidence>
<dbReference type="Pfam" id="PF00293">
    <property type="entry name" value="NUDIX"/>
    <property type="match status" value="1"/>
</dbReference>
<dbReference type="STRING" id="1225564.AA309_19850"/>
<comment type="cofactor">
    <cofactor evidence="1">
        <name>Mg(2+)</name>
        <dbReference type="ChEBI" id="CHEBI:18420"/>
    </cofactor>
</comment>
<keyword evidence="7" id="KW-1185">Reference proteome</keyword>
<evidence type="ECO:0000313" key="7">
    <source>
        <dbReference type="Proteomes" id="UP000035489"/>
    </source>
</evidence>
<evidence type="ECO:0000259" key="5">
    <source>
        <dbReference type="PROSITE" id="PS51462"/>
    </source>
</evidence>
<name>A0A0H1R9G7_9HYPH</name>
<dbReference type="GO" id="GO:0016462">
    <property type="term" value="F:pyrophosphatase activity"/>
    <property type="evidence" value="ECO:0007669"/>
    <property type="project" value="InterPro"/>
</dbReference>
<reference evidence="6 7" key="1">
    <citation type="submission" date="2015-05" db="EMBL/GenBank/DDBJ databases">
        <title>Draft genome sequence of Microvirga vignae strain BR3299, a novel nitrogen fixing bacteria isolated from Brazil semi-aired region.</title>
        <authorList>
            <person name="Zilli J.E."/>
            <person name="Passos S.R."/>
            <person name="Leite J."/>
            <person name="Baldani J.I."/>
            <person name="Xavier G.R."/>
            <person name="Rumjaneck N.G."/>
            <person name="Simoes-Araujo J.L."/>
        </authorList>
    </citation>
    <scope>NUCLEOTIDE SEQUENCE [LARGE SCALE GENOMIC DNA]</scope>
    <source>
        <strain evidence="6 7">BR3299</strain>
    </source>
</reference>
<dbReference type="PROSITE" id="PS51462">
    <property type="entry name" value="NUDIX"/>
    <property type="match status" value="1"/>
</dbReference>
<dbReference type="PATRIC" id="fig|1225564.3.peg.5275"/>
<evidence type="ECO:0000313" key="6">
    <source>
        <dbReference type="EMBL" id="KLK91506.1"/>
    </source>
</evidence>
<feature type="domain" description="Nudix hydrolase" evidence="5">
    <location>
        <begin position="1"/>
        <end position="121"/>
    </location>
</feature>
<dbReference type="InterPro" id="IPR015797">
    <property type="entry name" value="NUDIX_hydrolase-like_dom_sf"/>
</dbReference>
<dbReference type="InterPro" id="IPR000086">
    <property type="entry name" value="NUDIX_hydrolase_dom"/>
</dbReference>
<evidence type="ECO:0000256" key="2">
    <source>
        <dbReference type="ARBA" id="ARBA00022723"/>
    </source>
</evidence>